<feature type="domain" description="DUF6036" evidence="1">
    <location>
        <begin position="28"/>
        <end position="131"/>
    </location>
</feature>
<reference evidence="2 3" key="1">
    <citation type="submission" date="2019-08" db="EMBL/GenBank/DDBJ databases">
        <title>Bacterial whole genome sequence for Glaciihabitans sp. CHu50b-6-2.</title>
        <authorList>
            <person name="Jin L."/>
        </authorList>
    </citation>
    <scope>NUCLEOTIDE SEQUENCE [LARGE SCALE GENOMIC DNA]</scope>
    <source>
        <strain evidence="2 3">CHu50b-6-2</strain>
    </source>
</reference>
<dbReference type="Pfam" id="PF19502">
    <property type="entry name" value="DUF6036"/>
    <property type="match status" value="1"/>
</dbReference>
<evidence type="ECO:0000313" key="3">
    <source>
        <dbReference type="Proteomes" id="UP000321379"/>
    </source>
</evidence>
<protein>
    <recommendedName>
        <fullName evidence="1">DUF6036 domain-containing protein</fullName>
    </recommendedName>
</protein>
<dbReference type="AlphaFoldDB" id="A0A5C8UNN1"/>
<accession>A0A5C8UNN1</accession>
<sequence>MALSRDDLILGLRQVVEYLRAAGEPGGIRIVGGAALSLRHFERGTTDDIDATVHPIEPAMQAAAEVAARNGWTTSWFNTAAAQFVPFAIAEWEPLYDDGEVSVWVASARMLLAMKLRASRPGRDDDDIANLLAICEVANSDDAGELYEEFYPGETLEPKAHRILNVIFAKGLPEIPEAPAAALI</sequence>
<dbReference type="EMBL" id="VRMG01000010">
    <property type="protein sequence ID" value="TXN28907.1"/>
    <property type="molecule type" value="Genomic_DNA"/>
</dbReference>
<dbReference type="InterPro" id="IPR045792">
    <property type="entry name" value="DUF6036"/>
</dbReference>
<evidence type="ECO:0000313" key="2">
    <source>
        <dbReference type="EMBL" id="TXN28907.1"/>
    </source>
</evidence>
<name>A0A5C8UNN1_9MICO</name>
<keyword evidence="3" id="KW-1185">Reference proteome</keyword>
<proteinExistence type="predicted"/>
<gene>
    <name evidence="2" type="ORF">FVP33_15385</name>
</gene>
<comment type="caution">
    <text evidence="2">The sequence shown here is derived from an EMBL/GenBank/DDBJ whole genome shotgun (WGS) entry which is preliminary data.</text>
</comment>
<evidence type="ECO:0000259" key="1">
    <source>
        <dbReference type="Pfam" id="PF19502"/>
    </source>
</evidence>
<dbReference type="RefSeq" id="WP_147784577.1">
    <property type="nucleotide sequence ID" value="NZ_VRMG01000010.1"/>
</dbReference>
<dbReference type="Proteomes" id="UP000321379">
    <property type="component" value="Unassembled WGS sequence"/>
</dbReference>
<organism evidence="2 3">
    <name type="scientific">Lacisediminihabitans profunda</name>
    <dbReference type="NCBI Taxonomy" id="2594790"/>
    <lineage>
        <taxon>Bacteria</taxon>
        <taxon>Bacillati</taxon>
        <taxon>Actinomycetota</taxon>
        <taxon>Actinomycetes</taxon>
        <taxon>Micrococcales</taxon>
        <taxon>Microbacteriaceae</taxon>
        <taxon>Lacisediminihabitans</taxon>
    </lineage>
</organism>